<dbReference type="GO" id="GO:0000902">
    <property type="term" value="P:cell morphogenesis"/>
    <property type="evidence" value="ECO:0007669"/>
    <property type="project" value="InterPro"/>
</dbReference>
<comment type="similarity">
    <text evidence="1 6">Belongs to the MinC family.</text>
</comment>
<dbReference type="Gene3D" id="2.160.20.70">
    <property type="match status" value="1"/>
</dbReference>
<dbReference type="RefSeq" id="WP_202769480.1">
    <property type="nucleotide sequence ID" value="NZ_JAESWA010000029.1"/>
</dbReference>
<dbReference type="PANTHER" id="PTHR34108">
    <property type="entry name" value="SEPTUM SITE-DETERMINING PROTEIN MINC"/>
    <property type="match status" value="1"/>
</dbReference>
<dbReference type="InterPro" id="IPR005526">
    <property type="entry name" value="Septum_form_inhib_MinC_C"/>
</dbReference>
<accession>A0A937K6K9</accession>
<organism evidence="9 10">
    <name type="scientific">Clostridium paridis</name>
    <dbReference type="NCBI Taxonomy" id="2803863"/>
    <lineage>
        <taxon>Bacteria</taxon>
        <taxon>Bacillati</taxon>
        <taxon>Bacillota</taxon>
        <taxon>Clostridia</taxon>
        <taxon>Eubacteriales</taxon>
        <taxon>Clostridiaceae</taxon>
        <taxon>Clostridium</taxon>
    </lineage>
</organism>
<evidence type="ECO:0000256" key="6">
    <source>
        <dbReference type="HAMAP-Rule" id="MF_00267"/>
    </source>
</evidence>
<evidence type="ECO:0000259" key="8">
    <source>
        <dbReference type="Pfam" id="PF22642"/>
    </source>
</evidence>
<keyword evidence="3 6" id="KW-0717">Septation</keyword>
<dbReference type="InterPro" id="IPR036145">
    <property type="entry name" value="MinC_C_sf"/>
</dbReference>
<evidence type="ECO:0000313" key="9">
    <source>
        <dbReference type="EMBL" id="MBL4934018.1"/>
    </source>
</evidence>
<sequence length="210" mass="23609">MIDDRIIIKGNKEGLLAVINYNKFKDFSEVTEVLLERLNKGKKFYMGATLTIKTELKYIEERDIRILKDILFEEIGIKECILKDSEEKEVKVFTGIYEGRTKFIRKTIRGGQRIEYAGNIVIIGDINSGSEVYAAGNIIVLGKIRGQVHAGTTGNNKAIIAAFTLEPELLQIGDVVTISPEEGEKPKYPEVAKLKDGMIIVEPYLPNKFI</sequence>
<keyword evidence="2 6" id="KW-0132">Cell division</keyword>
<protein>
    <recommendedName>
        <fullName evidence="6">Probable septum site-determining protein MinC</fullName>
    </recommendedName>
</protein>
<evidence type="ECO:0000259" key="7">
    <source>
        <dbReference type="Pfam" id="PF03775"/>
    </source>
</evidence>
<evidence type="ECO:0000313" key="10">
    <source>
        <dbReference type="Proteomes" id="UP000623681"/>
    </source>
</evidence>
<dbReference type="Pfam" id="PF22642">
    <property type="entry name" value="MinC_N_1"/>
    <property type="match status" value="1"/>
</dbReference>
<comment type="caution">
    <text evidence="9">The sequence shown here is derived from an EMBL/GenBank/DDBJ whole genome shotgun (WGS) entry which is preliminary data.</text>
</comment>
<dbReference type="AlphaFoldDB" id="A0A937K6K9"/>
<name>A0A937K6K9_9CLOT</name>
<evidence type="ECO:0000256" key="5">
    <source>
        <dbReference type="ARBA" id="ARBA00046874"/>
    </source>
</evidence>
<dbReference type="InterPro" id="IPR016098">
    <property type="entry name" value="CAP/MinC_C"/>
</dbReference>
<keyword evidence="4 6" id="KW-0131">Cell cycle</keyword>
<gene>
    <name evidence="6 9" type="primary">minC</name>
    <name evidence="9" type="ORF">JK634_19705</name>
</gene>
<dbReference type="Proteomes" id="UP000623681">
    <property type="component" value="Unassembled WGS sequence"/>
</dbReference>
<proteinExistence type="inferred from homology"/>
<dbReference type="NCBIfam" id="NF001775">
    <property type="entry name" value="PRK00513.1-6"/>
    <property type="match status" value="1"/>
</dbReference>
<dbReference type="Pfam" id="PF03775">
    <property type="entry name" value="MinC_C"/>
    <property type="match status" value="1"/>
</dbReference>
<evidence type="ECO:0000256" key="3">
    <source>
        <dbReference type="ARBA" id="ARBA00023210"/>
    </source>
</evidence>
<dbReference type="PANTHER" id="PTHR34108:SF1">
    <property type="entry name" value="SEPTUM SITE-DETERMINING PROTEIN MINC"/>
    <property type="match status" value="1"/>
</dbReference>
<evidence type="ECO:0000256" key="1">
    <source>
        <dbReference type="ARBA" id="ARBA00006291"/>
    </source>
</evidence>
<dbReference type="EMBL" id="JAESWA010000029">
    <property type="protein sequence ID" value="MBL4934018.1"/>
    <property type="molecule type" value="Genomic_DNA"/>
</dbReference>
<evidence type="ECO:0000256" key="4">
    <source>
        <dbReference type="ARBA" id="ARBA00023306"/>
    </source>
</evidence>
<dbReference type="Gene3D" id="3.30.160.540">
    <property type="match status" value="1"/>
</dbReference>
<dbReference type="InterPro" id="IPR013033">
    <property type="entry name" value="MinC"/>
</dbReference>
<evidence type="ECO:0000256" key="2">
    <source>
        <dbReference type="ARBA" id="ARBA00022618"/>
    </source>
</evidence>
<dbReference type="GO" id="GO:1901891">
    <property type="term" value="P:regulation of cell septum assembly"/>
    <property type="evidence" value="ECO:0007669"/>
    <property type="project" value="InterPro"/>
</dbReference>
<dbReference type="GO" id="GO:0000917">
    <property type="term" value="P:division septum assembly"/>
    <property type="evidence" value="ECO:0007669"/>
    <property type="project" value="UniProtKB-KW"/>
</dbReference>
<dbReference type="SUPFAM" id="SSF63848">
    <property type="entry name" value="Cell-division inhibitor MinC, C-terminal domain"/>
    <property type="match status" value="1"/>
</dbReference>
<reference evidence="9" key="1">
    <citation type="submission" date="2021-01" db="EMBL/GenBank/DDBJ databases">
        <title>Genome public.</title>
        <authorList>
            <person name="Liu C."/>
            <person name="Sun Q."/>
        </authorList>
    </citation>
    <scope>NUCLEOTIDE SEQUENCE</scope>
    <source>
        <strain evidence="9">YIM B02565</strain>
    </source>
</reference>
<dbReference type="NCBIfam" id="TIGR01222">
    <property type="entry name" value="minC"/>
    <property type="match status" value="1"/>
</dbReference>
<keyword evidence="10" id="KW-1185">Reference proteome</keyword>
<comment type="subunit">
    <text evidence="5 6">Interacts with MinD and FtsZ.</text>
</comment>
<dbReference type="HAMAP" id="MF_00267">
    <property type="entry name" value="MinC"/>
    <property type="match status" value="1"/>
</dbReference>
<feature type="domain" description="Septum formation inhibitor MinC C-terminal" evidence="7">
    <location>
        <begin position="103"/>
        <end position="201"/>
    </location>
</feature>
<feature type="domain" description="Septum site-determining protein MinC N-terminal" evidence="8">
    <location>
        <begin position="6"/>
        <end position="73"/>
    </location>
</feature>
<comment type="function">
    <text evidence="6">Cell division inhibitor that blocks the formation of polar Z ring septums. Rapidly oscillates between the poles of the cell to destabilize FtsZ filaments that have formed before they mature into polar Z rings. Prevents FtsZ polymerization.</text>
</comment>
<dbReference type="InterPro" id="IPR055219">
    <property type="entry name" value="MinC_N_1"/>
</dbReference>